<dbReference type="InterPro" id="IPR000760">
    <property type="entry name" value="Inositol_monophosphatase-like"/>
</dbReference>
<dbReference type="GO" id="GO:0006020">
    <property type="term" value="P:inositol metabolic process"/>
    <property type="evidence" value="ECO:0007669"/>
    <property type="project" value="TreeGrafter"/>
</dbReference>
<evidence type="ECO:0000313" key="11">
    <source>
        <dbReference type="Proteomes" id="UP000318148"/>
    </source>
</evidence>
<dbReference type="GO" id="GO:0007165">
    <property type="term" value="P:signal transduction"/>
    <property type="evidence" value="ECO:0007669"/>
    <property type="project" value="TreeGrafter"/>
</dbReference>
<dbReference type="AlphaFoldDB" id="A0A520LP54"/>
<evidence type="ECO:0000256" key="5">
    <source>
        <dbReference type="ARBA" id="ARBA00022801"/>
    </source>
</evidence>
<dbReference type="PROSITE" id="PS00629">
    <property type="entry name" value="IMP_1"/>
    <property type="match status" value="1"/>
</dbReference>
<dbReference type="PRINTS" id="PR01959">
    <property type="entry name" value="SBIMPHPHTASE"/>
</dbReference>
<evidence type="ECO:0000256" key="3">
    <source>
        <dbReference type="ARBA" id="ARBA00009759"/>
    </source>
</evidence>
<dbReference type="InterPro" id="IPR022337">
    <property type="entry name" value="Inositol_monophosphatase_SuhB"/>
</dbReference>
<evidence type="ECO:0000256" key="2">
    <source>
        <dbReference type="ARBA" id="ARBA00001946"/>
    </source>
</evidence>
<dbReference type="CDD" id="cd01639">
    <property type="entry name" value="IMPase"/>
    <property type="match status" value="1"/>
</dbReference>
<evidence type="ECO:0000256" key="4">
    <source>
        <dbReference type="ARBA" id="ARBA00022723"/>
    </source>
</evidence>
<keyword evidence="6" id="KW-0804">Transcription</keyword>
<feature type="binding site" evidence="8">
    <location>
        <position position="86"/>
    </location>
    <ligand>
        <name>Mg(2+)</name>
        <dbReference type="ChEBI" id="CHEBI:18420"/>
        <label>1</label>
        <note>catalytic</note>
    </ligand>
</feature>
<dbReference type="EC" id="3.1.3.25" evidence="9"/>
<dbReference type="GO" id="GO:0046872">
    <property type="term" value="F:metal ion binding"/>
    <property type="evidence" value="ECO:0007669"/>
    <property type="project" value="UniProtKB-KW"/>
</dbReference>
<dbReference type="GO" id="GO:0031564">
    <property type="term" value="P:transcription antitermination"/>
    <property type="evidence" value="ECO:0007669"/>
    <property type="project" value="UniProtKB-KW"/>
</dbReference>
<keyword evidence="6" id="KW-0889">Transcription antitermination</keyword>
<dbReference type="Gene3D" id="3.30.540.10">
    <property type="entry name" value="Fructose-1,6-Bisphosphatase, subunit A, domain 1"/>
    <property type="match status" value="1"/>
</dbReference>
<dbReference type="PROSITE" id="PS00630">
    <property type="entry name" value="IMP_2"/>
    <property type="match status" value="1"/>
</dbReference>
<protein>
    <recommendedName>
        <fullName evidence="9">Inositol-1-monophosphatase</fullName>
        <ecNumber evidence="9">3.1.3.25</ecNumber>
    </recommendedName>
</protein>
<gene>
    <name evidence="10" type="ORF">EVB02_00455</name>
</gene>
<evidence type="ECO:0000256" key="8">
    <source>
        <dbReference type="PIRSR" id="PIRSR600760-2"/>
    </source>
</evidence>
<dbReference type="GO" id="GO:0008934">
    <property type="term" value="F:inositol monophosphate 1-phosphatase activity"/>
    <property type="evidence" value="ECO:0007669"/>
    <property type="project" value="InterPro"/>
</dbReference>
<keyword evidence="5 9" id="KW-0378">Hydrolase</keyword>
<dbReference type="GO" id="GO:0046854">
    <property type="term" value="P:phosphatidylinositol phosphate biosynthetic process"/>
    <property type="evidence" value="ECO:0007669"/>
    <property type="project" value="InterPro"/>
</dbReference>
<keyword evidence="4 8" id="KW-0479">Metal-binding</keyword>
<reference evidence="10 11" key="1">
    <citation type="submission" date="2019-02" db="EMBL/GenBank/DDBJ databases">
        <title>Prokaryotic population dynamics and viral predation in marine succession experiment using metagenomics: the confinement effect.</title>
        <authorList>
            <person name="Haro-Moreno J.M."/>
            <person name="Rodriguez-Valera F."/>
            <person name="Lopez-Perez M."/>
        </authorList>
    </citation>
    <scope>NUCLEOTIDE SEQUENCE [LARGE SCALE GENOMIC DNA]</scope>
    <source>
        <strain evidence="10">MED-G169</strain>
    </source>
</reference>
<proteinExistence type="inferred from homology"/>
<name>A0A520LP54_9GAMM</name>
<keyword evidence="6" id="KW-0805">Transcription regulation</keyword>
<feature type="binding site" evidence="8">
    <location>
        <position position="214"/>
    </location>
    <ligand>
        <name>Mg(2+)</name>
        <dbReference type="ChEBI" id="CHEBI:18420"/>
        <label>1</label>
        <note>catalytic</note>
    </ligand>
</feature>
<keyword evidence="7 8" id="KW-0460">Magnesium</keyword>
<feature type="binding site" evidence="8">
    <location>
        <position position="87"/>
    </location>
    <ligand>
        <name>Mg(2+)</name>
        <dbReference type="ChEBI" id="CHEBI:18420"/>
        <label>1</label>
        <note>catalytic</note>
    </ligand>
</feature>
<dbReference type="InterPro" id="IPR033942">
    <property type="entry name" value="IMPase"/>
</dbReference>
<dbReference type="PRINTS" id="PR00377">
    <property type="entry name" value="IMPHPHTASES"/>
</dbReference>
<dbReference type="PANTHER" id="PTHR20854:SF4">
    <property type="entry name" value="INOSITOL-1-MONOPHOSPHATASE-RELATED"/>
    <property type="match status" value="1"/>
</dbReference>
<accession>A0A520LP54</accession>
<dbReference type="InterPro" id="IPR020583">
    <property type="entry name" value="Inositol_monoP_metal-BS"/>
</dbReference>
<evidence type="ECO:0000313" key="10">
    <source>
        <dbReference type="EMBL" id="RZO08619.1"/>
    </source>
</evidence>
<organism evidence="10 11">
    <name type="scientific">SAR92 clade bacterium</name>
    <dbReference type="NCBI Taxonomy" id="2315479"/>
    <lineage>
        <taxon>Bacteria</taxon>
        <taxon>Pseudomonadati</taxon>
        <taxon>Pseudomonadota</taxon>
        <taxon>Gammaproteobacteria</taxon>
        <taxon>Cellvibrionales</taxon>
        <taxon>Porticoccaceae</taxon>
        <taxon>SAR92 clade</taxon>
    </lineage>
</organism>
<evidence type="ECO:0000256" key="7">
    <source>
        <dbReference type="ARBA" id="ARBA00022842"/>
    </source>
</evidence>
<dbReference type="Proteomes" id="UP000318148">
    <property type="component" value="Unassembled WGS sequence"/>
</dbReference>
<evidence type="ECO:0000256" key="6">
    <source>
        <dbReference type="ARBA" id="ARBA00022814"/>
    </source>
</evidence>
<comment type="similarity">
    <text evidence="3 9">Belongs to the inositol monophosphatase superfamily.</text>
</comment>
<dbReference type="EMBL" id="SHBO01000003">
    <property type="protein sequence ID" value="RZO08619.1"/>
    <property type="molecule type" value="Genomic_DNA"/>
</dbReference>
<dbReference type="PANTHER" id="PTHR20854">
    <property type="entry name" value="INOSITOL MONOPHOSPHATASE"/>
    <property type="match status" value="1"/>
</dbReference>
<dbReference type="FunFam" id="3.30.540.10:FF:000003">
    <property type="entry name" value="Inositol-1-monophosphatase"/>
    <property type="match status" value="1"/>
</dbReference>
<feature type="binding site" evidence="8">
    <location>
        <position position="67"/>
    </location>
    <ligand>
        <name>Mg(2+)</name>
        <dbReference type="ChEBI" id="CHEBI:18420"/>
        <label>1</label>
        <note>catalytic</note>
    </ligand>
</feature>
<sequence length="268" mass="29645">MQPMVNIALRAARQAGEMIVKAADNLESVEVSEKSKNDFVTEIDKRSEQIIIDSILKAYPDHHFLSEERGFDGNNSSDVQWIIDPLDGTTNFVRGIPYVSVSIACMIKGKLEHAVVLEPFSHDEFTASRGFGAKLNGRRIRVSGKTDKNGALYATGVPFNDPSFKHMKEYLKCLHEFAENSCGVRRMGVASLDLAYVASGKFDVFFEMYLKPWDIAAGTLLVREAGGFVSDFSGGENFMSSGHILATTPKLFKPSLKTISKHLSQLKN</sequence>
<feature type="binding site" evidence="8">
    <location>
        <position position="84"/>
    </location>
    <ligand>
        <name>Mg(2+)</name>
        <dbReference type="ChEBI" id="CHEBI:18420"/>
        <label>1</label>
        <note>catalytic</note>
    </ligand>
</feature>
<dbReference type="SUPFAM" id="SSF56655">
    <property type="entry name" value="Carbohydrate phosphatase"/>
    <property type="match status" value="1"/>
</dbReference>
<dbReference type="InterPro" id="IPR020550">
    <property type="entry name" value="Inositol_monophosphatase_CS"/>
</dbReference>
<comment type="caution">
    <text evidence="10">The sequence shown here is derived from an EMBL/GenBank/DDBJ whole genome shotgun (WGS) entry which is preliminary data.</text>
</comment>
<comment type="catalytic activity">
    <reaction evidence="1 9">
        <text>a myo-inositol phosphate + H2O = myo-inositol + phosphate</text>
        <dbReference type="Rhea" id="RHEA:24056"/>
        <dbReference type="ChEBI" id="CHEBI:15377"/>
        <dbReference type="ChEBI" id="CHEBI:17268"/>
        <dbReference type="ChEBI" id="CHEBI:43474"/>
        <dbReference type="ChEBI" id="CHEBI:84139"/>
        <dbReference type="EC" id="3.1.3.25"/>
    </reaction>
</comment>
<evidence type="ECO:0000256" key="9">
    <source>
        <dbReference type="RuleBase" id="RU364068"/>
    </source>
</evidence>
<comment type="cofactor">
    <cofactor evidence="2 8 9">
        <name>Mg(2+)</name>
        <dbReference type="ChEBI" id="CHEBI:18420"/>
    </cofactor>
</comment>
<evidence type="ECO:0000256" key="1">
    <source>
        <dbReference type="ARBA" id="ARBA00001033"/>
    </source>
</evidence>
<dbReference type="Pfam" id="PF00459">
    <property type="entry name" value="Inositol_P"/>
    <property type="match status" value="1"/>
</dbReference>
<dbReference type="Gene3D" id="3.40.190.80">
    <property type="match status" value="1"/>
</dbReference>